<sequence length="172" mass="18137">MTWFDALLITLLGMLSALGLRLGLGGLVWGGLCLLTAYAVNRLGGSLGLWSLLMLALLLGIGATLLAQLVQRLTARPYRSPPLWSSAAGLLGGTTLGLTVAAAFALAFPLSPRVDAAGVRYVYPSPEMAPALRAAVDRSLLKSSLMPLWEESSGWQTLLLPDLPDLKGARQP</sequence>
<dbReference type="AlphaFoldDB" id="F0RP15"/>
<evidence type="ECO:0008006" key="4">
    <source>
        <dbReference type="Google" id="ProtNLM"/>
    </source>
</evidence>
<keyword evidence="1" id="KW-1133">Transmembrane helix</keyword>
<dbReference type="KEGG" id="dpt:Deipr_0157"/>
<keyword evidence="1" id="KW-0812">Transmembrane</keyword>
<feature type="transmembrane region" description="Helical" evidence="1">
    <location>
        <begin position="6"/>
        <end position="35"/>
    </location>
</feature>
<evidence type="ECO:0000256" key="1">
    <source>
        <dbReference type="SAM" id="Phobius"/>
    </source>
</evidence>
<gene>
    <name evidence="2" type="ordered locus">Deipr_0157</name>
</gene>
<proteinExistence type="predicted"/>
<evidence type="ECO:0000313" key="2">
    <source>
        <dbReference type="EMBL" id="ADY25330.1"/>
    </source>
</evidence>
<keyword evidence="1" id="KW-0472">Membrane</keyword>
<protein>
    <recommendedName>
        <fullName evidence="4">Colicin V production protein</fullName>
    </recommendedName>
</protein>
<feature type="transmembrane region" description="Helical" evidence="1">
    <location>
        <begin position="47"/>
        <end position="67"/>
    </location>
</feature>
<evidence type="ECO:0000313" key="3">
    <source>
        <dbReference type="Proteomes" id="UP000007718"/>
    </source>
</evidence>
<dbReference type="STRING" id="693977.Deipr_0157"/>
<organism evidence="2 3">
    <name type="scientific">Deinococcus proteolyticus (strain ATCC 35074 / DSM 20540 / JCM 6276 / NBRC 101906 / NCIMB 13154 / VKM Ac-1939 / CCM 2703 / MRP)</name>
    <dbReference type="NCBI Taxonomy" id="693977"/>
    <lineage>
        <taxon>Bacteria</taxon>
        <taxon>Thermotogati</taxon>
        <taxon>Deinococcota</taxon>
        <taxon>Deinococci</taxon>
        <taxon>Deinococcales</taxon>
        <taxon>Deinococcaceae</taxon>
        <taxon>Deinococcus</taxon>
    </lineage>
</organism>
<reference evidence="3" key="1">
    <citation type="submission" date="2011-02" db="EMBL/GenBank/DDBJ databases">
        <title>The complete sequence of chromosome of Deinococcus proteolyticus DSM 20540.</title>
        <authorList>
            <consortium name="US DOE Joint Genome Institute (JGI-PGF)"/>
            <person name="Lucas S."/>
            <person name="Copeland A."/>
            <person name="Lapidus A."/>
            <person name="Bruce D."/>
            <person name="Goodwin L."/>
            <person name="Pitluck S."/>
            <person name="Kyrpides N."/>
            <person name="Mavromatis K."/>
            <person name="Pagani I."/>
            <person name="Ivanova N."/>
            <person name="Ovchinnikova G."/>
            <person name="Zeytun A."/>
            <person name="Detter J.C."/>
            <person name="Han C."/>
            <person name="Land M."/>
            <person name="Hauser L."/>
            <person name="Markowitz V."/>
            <person name="Cheng J.-F."/>
            <person name="Hugenholtz P."/>
            <person name="Woyke T."/>
            <person name="Wu D."/>
            <person name="Pukall R."/>
            <person name="Steenblock K."/>
            <person name="Brambilla E."/>
            <person name="Klenk H.-P."/>
            <person name="Eisen J.A."/>
        </authorList>
    </citation>
    <scope>NUCLEOTIDE SEQUENCE [LARGE SCALE GENOMIC DNA]</scope>
    <source>
        <strain evidence="3">ATCC 35074 / DSM 20540 / JCM 6276 / NBRC 101906 / NCIMB 13154 / VKM Ac-1939 / CCM 2703 / MRP</strain>
    </source>
</reference>
<feature type="transmembrane region" description="Helical" evidence="1">
    <location>
        <begin position="87"/>
        <end position="110"/>
    </location>
</feature>
<name>F0RP15_DEIPM</name>
<dbReference type="HOGENOM" id="CLU_1640978_0_0_0"/>
<reference evidence="2 3" key="2">
    <citation type="journal article" date="2012" name="Stand. Genomic Sci.">
        <title>Complete genome sequence of the orange-red pigmented, radioresistant Deinococcus proteolyticus type strain (MRP(T)).</title>
        <authorList>
            <person name="Copeland A."/>
            <person name="Zeytun A."/>
            <person name="Yassawong M."/>
            <person name="Nolan M."/>
            <person name="Lucas S."/>
            <person name="Hammon N."/>
            <person name="Deshpande S."/>
            <person name="Cheng J.F."/>
            <person name="Han C."/>
            <person name="Tapia R."/>
            <person name="Goodwin L.A."/>
            <person name="Pitluck S."/>
            <person name="Mavromatis K."/>
            <person name="Liolios K."/>
            <person name="Pagani I."/>
            <person name="Ivanova N."/>
            <person name="Mikhailova N."/>
            <person name="Pati A."/>
            <person name="Chen A."/>
            <person name="Palaniappan K."/>
            <person name="Land M."/>
            <person name="Hauser L."/>
            <person name="Jeffries C.D."/>
            <person name="Brambilla E.M."/>
            <person name="Rohde M."/>
            <person name="Sikorski J."/>
            <person name="Pukall R."/>
            <person name="Goker M."/>
            <person name="Detter J.C."/>
            <person name="Woyke T."/>
            <person name="Bristow J."/>
            <person name="Eisen J.A."/>
            <person name="Markowitz V."/>
            <person name="Hugenholtz P."/>
            <person name="Kyrpides N.C."/>
            <person name="Klenk H.P."/>
            <person name="Lapidus A."/>
        </authorList>
    </citation>
    <scope>NUCLEOTIDE SEQUENCE [LARGE SCALE GENOMIC DNA]</scope>
    <source>
        <strain evidence="3">ATCC 35074 / DSM 20540 / JCM 6276 / NBRC 101906 / NCIMB 13154 / VKM Ac-1939 / CCM 2703 / MRP</strain>
    </source>
</reference>
<keyword evidence="3" id="KW-1185">Reference proteome</keyword>
<dbReference type="Proteomes" id="UP000007718">
    <property type="component" value="Chromosome"/>
</dbReference>
<accession>F0RP15</accession>
<dbReference type="EMBL" id="CP002536">
    <property type="protein sequence ID" value="ADY25330.1"/>
    <property type="molecule type" value="Genomic_DNA"/>
</dbReference>